<comment type="caution">
    <text evidence="3">The sequence shown here is derived from an EMBL/GenBank/DDBJ whole genome shotgun (WGS) entry which is preliminary data.</text>
</comment>
<dbReference type="Proteomes" id="UP001186944">
    <property type="component" value="Unassembled WGS sequence"/>
</dbReference>
<protein>
    <recommendedName>
        <fullName evidence="2">Mutator-like transposase domain-containing protein</fullName>
    </recommendedName>
</protein>
<dbReference type="EMBL" id="VSWD01000007">
    <property type="protein sequence ID" value="KAK3097005.1"/>
    <property type="molecule type" value="Genomic_DNA"/>
</dbReference>
<proteinExistence type="predicted"/>
<feature type="domain" description="Mutator-like transposase" evidence="2">
    <location>
        <begin position="356"/>
        <end position="713"/>
    </location>
</feature>
<reference evidence="3" key="1">
    <citation type="submission" date="2019-08" db="EMBL/GenBank/DDBJ databases">
        <title>The improved chromosome-level genome for the pearl oyster Pinctada fucata martensii using PacBio sequencing and Hi-C.</title>
        <authorList>
            <person name="Zheng Z."/>
        </authorList>
    </citation>
    <scope>NUCLEOTIDE SEQUENCE</scope>
    <source>
        <strain evidence="3">ZZ-2019</strain>
        <tissue evidence="3">Adductor muscle</tissue>
    </source>
</reference>
<dbReference type="Pfam" id="PF20700">
    <property type="entry name" value="Mutator"/>
    <property type="match status" value="1"/>
</dbReference>
<dbReference type="SUPFAM" id="SSF56349">
    <property type="entry name" value="DNA breaking-rejoining enzymes"/>
    <property type="match status" value="1"/>
</dbReference>
<dbReference type="InterPro" id="IPR049012">
    <property type="entry name" value="Mutator_transp_dom"/>
</dbReference>
<dbReference type="GO" id="GO:0003677">
    <property type="term" value="F:DNA binding"/>
    <property type="evidence" value="ECO:0007669"/>
    <property type="project" value="InterPro"/>
</dbReference>
<dbReference type="AlphaFoldDB" id="A0AA89C6N5"/>
<evidence type="ECO:0000259" key="2">
    <source>
        <dbReference type="Pfam" id="PF20700"/>
    </source>
</evidence>
<dbReference type="GO" id="GO:0006310">
    <property type="term" value="P:DNA recombination"/>
    <property type="evidence" value="ECO:0007669"/>
    <property type="project" value="UniProtKB-KW"/>
</dbReference>
<dbReference type="InterPro" id="IPR013762">
    <property type="entry name" value="Integrase-like_cat_sf"/>
</dbReference>
<keyword evidence="1" id="KW-0233">DNA recombination</keyword>
<dbReference type="PANTHER" id="PTHR21446">
    <property type="entry name" value="DUF3504 DOMAIN-CONTAINING PROTEIN"/>
    <property type="match status" value="1"/>
</dbReference>
<organism evidence="3 4">
    <name type="scientific">Pinctada imbricata</name>
    <name type="common">Atlantic pearl-oyster</name>
    <name type="synonym">Pinctada martensii</name>
    <dbReference type="NCBI Taxonomy" id="66713"/>
    <lineage>
        <taxon>Eukaryota</taxon>
        <taxon>Metazoa</taxon>
        <taxon>Spiralia</taxon>
        <taxon>Lophotrochozoa</taxon>
        <taxon>Mollusca</taxon>
        <taxon>Bivalvia</taxon>
        <taxon>Autobranchia</taxon>
        <taxon>Pteriomorphia</taxon>
        <taxon>Pterioida</taxon>
        <taxon>Pterioidea</taxon>
        <taxon>Pteriidae</taxon>
        <taxon>Pinctada</taxon>
    </lineage>
</organism>
<dbReference type="GO" id="GO:0015074">
    <property type="term" value="P:DNA integration"/>
    <property type="evidence" value="ECO:0007669"/>
    <property type="project" value="InterPro"/>
</dbReference>
<dbReference type="InterPro" id="IPR052787">
    <property type="entry name" value="MAVS"/>
</dbReference>
<dbReference type="InterPro" id="IPR011010">
    <property type="entry name" value="DNA_brk_join_enz"/>
</dbReference>
<evidence type="ECO:0000313" key="4">
    <source>
        <dbReference type="Proteomes" id="UP001186944"/>
    </source>
</evidence>
<evidence type="ECO:0000256" key="1">
    <source>
        <dbReference type="ARBA" id="ARBA00023172"/>
    </source>
</evidence>
<gene>
    <name evidence="3" type="ORF">FSP39_005538</name>
</gene>
<dbReference type="PANTHER" id="PTHR21446:SF13">
    <property type="entry name" value="DUF3504 DOMAIN-CONTAINING PROTEIN"/>
    <property type="match status" value="1"/>
</dbReference>
<sequence>MDGGNAESKMETGCISTGIEKFDFLECEIDDISLSQRFIVEARKKDGSLYPPKSLYLIACGLLRYLRSNEVFDKNFLDEKNMDFVKFRKVMDAQMKTLLDQGLGCTVKQADPITLEDEETLWGKNVFGMDNGDQLQRTIFFYASKLFGLRGCDEHHDLRCEQFSIGTDGDGKWIQFVGRSTKTYKGGLGQMTVTNKNIKHHCQPVQIFPRSPDILGNPYVTSLRVIYPVQVHDDVNKGHLQPKVRNRRFNSGVGRNSYRYKLRKRMENGKDRSVLCDPEDTSVSDVSMHYSNSSKHEITHCKYRIIRKRNIGHGARIIVKRLPPMVSFHKRVRMLRIDESGTRMKVHVPIPPIPEGYRIISLDQLIRFLPLILSHGAKCSHVSEGSPFDFSEVEVQSFCSTLRFRCKACGENMDLRTSFAHEDSNNIDINLRSVWGIMTGGGGSSQLNELMTTLGVGSMRRETFTRTEEWIGNSWLKLLEEDMKRAGEEERELAIQRKDYHQGVPAITVICDGGWSKRSHKHTYNALGGVAVIFGAKTGKLLHIGVRNKYCSICTISESKKVTPPKHQCFRNWSDSSQAMESDIIVEGFQSAEKMHGVRYMRLIGDGDSSVYARIQEQVPVWGRDVKKLECANHVCKCLRSNLEKLVEEKPHLKGKGRLTKQAIMRITRGVRCAIRLRSTEKSKSSVTSETLLAHDIRNTVNHVLGDHSKCSDFCRKRDTVCTEQEDDNDEADGLDEVVNIWKDLMDDYIPPAITDCKKRKVGRTAQKKKSKRVPTGVVDSDSGDRCIADYFSLYLDSLGNEGSFYRRPLPGSSESPIRYGNQVVGINKLKVFMKTICSLGGLKGNFTNHSGKRTCATQLYTSGIEEQEIMSRTGHRSIVGVRKYKRPSSEMLKSVSAVLDPPMKKVKSEAKIEPMLNDMPMDQSDLKVAAVGAPPPLASEPNNILDPRLPLRDIGNSVLQNCTFNFAK</sequence>
<evidence type="ECO:0000313" key="3">
    <source>
        <dbReference type="EMBL" id="KAK3097005.1"/>
    </source>
</evidence>
<name>A0AA89C6N5_PINIB</name>
<keyword evidence="4" id="KW-1185">Reference proteome</keyword>
<dbReference type="Gene3D" id="1.10.443.10">
    <property type="entry name" value="Intergrase catalytic core"/>
    <property type="match status" value="1"/>
</dbReference>
<accession>A0AA89C6N5</accession>